<keyword evidence="4" id="KW-1185">Reference proteome</keyword>
<reference evidence="3" key="2">
    <citation type="submission" date="2025-08" db="UniProtKB">
        <authorList>
            <consortium name="Ensembl"/>
        </authorList>
    </citation>
    <scope>IDENTIFICATION</scope>
</reference>
<dbReference type="InterPro" id="IPR036179">
    <property type="entry name" value="Ig-like_dom_sf"/>
</dbReference>
<dbReference type="AlphaFoldDB" id="A0A4W5JZZ5"/>
<feature type="chain" id="PRO_5021305395" description="Immunoglobulin V-set domain-containing protein" evidence="1">
    <location>
        <begin position="21"/>
        <end position="115"/>
    </location>
</feature>
<accession>A0A4W5JZZ5</accession>
<sequence>MFLSTASITTLLLTLSGMEALERTQEKSLSVNLGDHVKVSCVVGTQTWISWYQQKAGGGRRFLLADTNRATGLPSRFKYSESGSNEYLLMNGIKAEDEAVYICACVGNNCGDVPQ</sequence>
<evidence type="ECO:0000313" key="4">
    <source>
        <dbReference type="Proteomes" id="UP000314982"/>
    </source>
</evidence>
<name>A0A4W5JZZ5_9TELE</name>
<feature type="domain" description="Immunoglobulin V-set" evidence="2">
    <location>
        <begin position="36"/>
        <end position="105"/>
    </location>
</feature>
<dbReference type="Gene3D" id="2.60.40.10">
    <property type="entry name" value="Immunoglobulins"/>
    <property type="match status" value="1"/>
</dbReference>
<organism evidence="3 4">
    <name type="scientific">Hucho hucho</name>
    <name type="common">huchen</name>
    <dbReference type="NCBI Taxonomy" id="62062"/>
    <lineage>
        <taxon>Eukaryota</taxon>
        <taxon>Metazoa</taxon>
        <taxon>Chordata</taxon>
        <taxon>Craniata</taxon>
        <taxon>Vertebrata</taxon>
        <taxon>Euteleostomi</taxon>
        <taxon>Actinopterygii</taxon>
        <taxon>Neopterygii</taxon>
        <taxon>Teleostei</taxon>
        <taxon>Protacanthopterygii</taxon>
        <taxon>Salmoniformes</taxon>
        <taxon>Salmonidae</taxon>
        <taxon>Salmoninae</taxon>
        <taxon>Hucho</taxon>
    </lineage>
</organism>
<dbReference type="GeneTree" id="ENSGT00950000183576"/>
<feature type="signal peptide" evidence="1">
    <location>
        <begin position="1"/>
        <end position="20"/>
    </location>
</feature>
<keyword evidence="1" id="KW-0732">Signal</keyword>
<evidence type="ECO:0000259" key="2">
    <source>
        <dbReference type="SMART" id="SM00406"/>
    </source>
</evidence>
<dbReference type="Pfam" id="PF07686">
    <property type="entry name" value="V-set"/>
    <property type="match status" value="1"/>
</dbReference>
<protein>
    <recommendedName>
        <fullName evidence="2">Immunoglobulin V-set domain-containing protein</fullName>
    </recommendedName>
</protein>
<dbReference type="InterPro" id="IPR013106">
    <property type="entry name" value="Ig_V-set"/>
</dbReference>
<dbReference type="InterPro" id="IPR050150">
    <property type="entry name" value="IgV_Light_Chain"/>
</dbReference>
<reference evidence="3" key="3">
    <citation type="submission" date="2025-09" db="UniProtKB">
        <authorList>
            <consortium name="Ensembl"/>
        </authorList>
    </citation>
    <scope>IDENTIFICATION</scope>
</reference>
<dbReference type="STRING" id="62062.ENSHHUP00000009237"/>
<dbReference type="SMART" id="SM00406">
    <property type="entry name" value="IGv"/>
    <property type="match status" value="1"/>
</dbReference>
<dbReference type="SUPFAM" id="SSF48726">
    <property type="entry name" value="Immunoglobulin"/>
    <property type="match status" value="1"/>
</dbReference>
<evidence type="ECO:0000256" key="1">
    <source>
        <dbReference type="SAM" id="SignalP"/>
    </source>
</evidence>
<reference evidence="4" key="1">
    <citation type="submission" date="2018-06" db="EMBL/GenBank/DDBJ databases">
        <title>Genome assembly of Danube salmon.</title>
        <authorList>
            <person name="Macqueen D.J."/>
            <person name="Gundappa M.K."/>
        </authorList>
    </citation>
    <scope>NUCLEOTIDE SEQUENCE [LARGE SCALE GENOMIC DNA]</scope>
</reference>
<dbReference type="PANTHER" id="PTHR23267">
    <property type="entry name" value="IMMUNOGLOBULIN LIGHT CHAIN"/>
    <property type="match status" value="1"/>
</dbReference>
<proteinExistence type="predicted"/>
<evidence type="ECO:0000313" key="3">
    <source>
        <dbReference type="Ensembl" id="ENSHHUP00000009237.1"/>
    </source>
</evidence>
<dbReference type="InterPro" id="IPR013783">
    <property type="entry name" value="Ig-like_fold"/>
</dbReference>
<dbReference type="Ensembl" id="ENSHHUT00000009517.1">
    <property type="protein sequence ID" value="ENSHHUP00000009237.1"/>
    <property type="gene ID" value="ENSHHUG00000005635.1"/>
</dbReference>
<dbReference type="Proteomes" id="UP000314982">
    <property type="component" value="Unassembled WGS sequence"/>
</dbReference>